<keyword evidence="2" id="KW-1185">Reference proteome</keyword>
<name>A0A9W5B575_9HYPH</name>
<accession>A0A9W5B575</accession>
<evidence type="ECO:0000313" key="1">
    <source>
        <dbReference type="EMBL" id="CUW99501.1"/>
    </source>
</evidence>
<proteinExistence type="predicted"/>
<evidence type="ECO:0000313" key="2">
    <source>
        <dbReference type="Proteomes" id="UP000191933"/>
    </source>
</evidence>
<protein>
    <submittedName>
        <fullName evidence="1">Uncharacterized protein</fullName>
    </submittedName>
</protein>
<sequence>MHAMQALSQLSYSPIRVPAFLPVPGTEAVVVPFGGGLLLRLSDECKHKKRPGVIFLSSGRIIE</sequence>
<dbReference type="Proteomes" id="UP000191933">
    <property type="component" value="Unassembled WGS sequence"/>
</dbReference>
<gene>
    <name evidence="1" type="ORF">AGR2A_Lc70132</name>
</gene>
<organism evidence="1 2">
    <name type="scientific">Agrobacterium genomosp. 2 str. CFBP 5494</name>
    <dbReference type="NCBI Taxonomy" id="1183436"/>
    <lineage>
        <taxon>Bacteria</taxon>
        <taxon>Pseudomonadati</taxon>
        <taxon>Pseudomonadota</taxon>
        <taxon>Alphaproteobacteria</taxon>
        <taxon>Hyphomicrobiales</taxon>
        <taxon>Rhizobiaceae</taxon>
        <taxon>Rhizobium/Agrobacterium group</taxon>
        <taxon>Agrobacterium</taxon>
        <taxon>Agrobacterium tumefaciens complex</taxon>
    </lineage>
</organism>
<dbReference type="AlphaFoldDB" id="A0A9W5B575"/>
<dbReference type="EMBL" id="FBVY01000036">
    <property type="protein sequence ID" value="CUW99501.1"/>
    <property type="molecule type" value="Genomic_DNA"/>
</dbReference>
<comment type="caution">
    <text evidence="1">The sequence shown here is derived from an EMBL/GenBank/DDBJ whole genome shotgun (WGS) entry which is preliminary data.</text>
</comment>
<reference evidence="1 2" key="1">
    <citation type="submission" date="2016-01" db="EMBL/GenBank/DDBJ databases">
        <authorList>
            <person name="Regsiter A."/>
            <person name="william w."/>
        </authorList>
    </citation>
    <scope>NUCLEOTIDE SEQUENCE [LARGE SCALE GENOMIC DNA]</scope>
    <source>
        <strain evidence="1 2">CFBP 5494</strain>
    </source>
</reference>